<organism evidence="3 4">
    <name type="scientific">Prototheca wickerhamii</name>
    <dbReference type="NCBI Taxonomy" id="3111"/>
    <lineage>
        <taxon>Eukaryota</taxon>
        <taxon>Viridiplantae</taxon>
        <taxon>Chlorophyta</taxon>
        <taxon>core chlorophytes</taxon>
        <taxon>Trebouxiophyceae</taxon>
        <taxon>Chlorellales</taxon>
        <taxon>Chlorellaceae</taxon>
        <taxon>Prototheca</taxon>
    </lineage>
</organism>
<proteinExistence type="inferred from homology"/>
<evidence type="ECO:0000313" key="4">
    <source>
        <dbReference type="Proteomes" id="UP001255856"/>
    </source>
</evidence>
<evidence type="ECO:0000313" key="3">
    <source>
        <dbReference type="EMBL" id="KAK2078294.1"/>
    </source>
</evidence>
<comment type="caution">
    <text evidence="3">The sequence shown here is derived from an EMBL/GenBank/DDBJ whole genome shotgun (WGS) entry which is preliminary data.</text>
</comment>
<dbReference type="Gene3D" id="2.30.31.10">
    <property type="entry name" value="Transcriptional Coactivator Pc4, Chain A"/>
    <property type="match status" value="1"/>
</dbReference>
<name>A0AAD9IJH2_PROWI</name>
<dbReference type="SUPFAM" id="SSF54447">
    <property type="entry name" value="ssDNA-binding transcriptional regulator domain"/>
    <property type="match status" value="1"/>
</dbReference>
<dbReference type="GO" id="GO:0006952">
    <property type="term" value="P:defense response"/>
    <property type="evidence" value="ECO:0007669"/>
    <property type="project" value="InterPro"/>
</dbReference>
<dbReference type="AlphaFoldDB" id="A0AAD9IJH2"/>
<evidence type="ECO:0000256" key="2">
    <source>
        <dbReference type="ARBA" id="ARBA00022946"/>
    </source>
</evidence>
<dbReference type="PANTHER" id="PTHR31745">
    <property type="entry name" value="SINGLE-STRANDED DNA-BINDING PROTEIN WHY2, MITOCHONDRIAL"/>
    <property type="match status" value="1"/>
</dbReference>
<keyword evidence="4" id="KW-1185">Reference proteome</keyword>
<gene>
    <name evidence="3" type="ORF">QBZ16_004163</name>
</gene>
<accession>A0AAD9IJH2</accession>
<reference evidence="3" key="1">
    <citation type="submission" date="2021-01" db="EMBL/GenBank/DDBJ databases">
        <authorList>
            <person name="Eckstrom K.M.E."/>
        </authorList>
    </citation>
    <scope>NUCLEOTIDE SEQUENCE</scope>
    <source>
        <strain evidence="3">UVCC 0001</strain>
    </source>
</reference>
<dbReference type="InterPro" id="IPR013742">
    <property type="entry name" value="Whirly"/>
</dbReference>
<sequence length="201" mass="22046">MFSTSSGSRQASGTSFDSPDPRKVIIFADYTVYKSKGVVSVKAIRPTWGKTGTGSGITVTRQGTLLLEFANARGERDYDWEKKENFALSVTECADILDSVEAGKDKSFFHDPNKMSSNEGQVTKTLRIAPGRDSGYFFSLSVKNQGQQSQFNVPLSGAEVRVVRSIIEFVIPHLLGFNELMLGPPDLQDGSLPRSLDEPPF</sequence>
<protein>
    <submittedName>
        <fullName evidence="3">Uncharacterized protein</fullName>
    </submittedName>
</protein>
<comment type="similarity">
    <text evidence="1">Belongs to the Whirly family.</text>
</comment>
<dbReference type="Pfam" id="PF08536">
    <property type="entry name" value="Whirly"/>
    <property type="match status" value="1"/>
</dbReference>
<dbReference type="GO" id="GO:0003697">
    <property type="term" value="F:single-stranded DNA binding"/>
    <property type="evidence" value="ECO:0007669"/>
    <property type="project" value="InterPro"/>
</dbReference>
<dbReference type="InterPro" id="IPR009044">
    <property type="entry name" value="ssDNA-bd_transcriptional_reg"/>
</dbReference>
<dbReference type="GO" id="GO:0006355">
    <property type="term" value="P:regulation of DNA-templated transcription"/>
    <property type="evidence" value="ECO:0007669"/>
    <property type="project" value="InterPro"/>
</dbReference>
<evidence type="ECO:0000256" key="1">
    <source>
        <dbReference type="ARBA" id="ARBA00006061"/>
    </source>
</evidence>
<dbReference type="PANTHER" id="PTHR31745:SF1">
    <property type="entry name" value="SINGLE-STRANDED DNA-BINDING PROTEIN WHY2, MITOCHONDRIAL"/>
    <property type="match status" value="1"/>
</dbReference>
<keyword evidence="2" id="KW-0809">Transit peptide</keyword>
<dbReference type="EMBL" id="JASFZW010000005">
    <property type="protein sequence ID" value="KAK2078294.1"/>
    <property type="molecule type" value="Genomic_DNA"/>
</dbReference>
<dbReference type="Proteomes" id="UP001255856">
    <property type="component" value="Unassembled WGS sequence"/>
</dbReference>